<organism evidence="2 3">
    <name type="scientific">Armillaria tabescens</name>
    <name type="common">Ringless honey mushroom</name>
    <name type="synonym">Agaricus tabescens</name>
    <dbReference type="NCBI Taxonomy" id="1929756"/>
    <lineage>
        <taxon>Eukaryota</taxon>
        <taxon>Fungi</taxon>
        <taxon>Dikarya</taxon>
        <taxon>Basidiomycota</taxon>
        <taxon>Agaricomycotina</taxon>
        <taxon>Agaricomycetes</taxon>
        <taxon>Agaricomycetidae</taxon>
        <taxon>Agaricales</taxon>
        <taxon>Marasmiineae</taxon>
        <taxon>Physalacriaceae</taxon>
        <taxon>Desarmillaria</taxon>
    </lineage>
</organism>
<dbReference type="RefSeq" id="XP_060324889.1">
    <property type="nucleotide sequence ID" value="XM_060480967.1"/>
</dbReference>
<accession>A0AA39JKJ3</accession>
<keyword evidence="3" id="KW-1185">Reference proteome</keyword>
<feature type="region of interest" description="Disordered" evidence="1">
    <location>
        <begin position="207"/>
        <end position="234"/>
    </location>
</feature>
<gene>
    <name evidence="2" type="ORF">EV420DRAFT_1768438</name>
</gene>
<protein>
    <submittedName>
        <fullName evidence="2">Uncharacterized protein</fullName>
    </submittedName>
</protein>
<name>A0AA39JKJ3_ARMTA</name>
<reference evidence="2" key="1">
    <citation type="submission" date="2023-06" db="EMBL/GenBank/DDBJ databases">
        <authorList>
            <consortium name="Lawrence Berkeley National Laboratory"/>
            <person name="Ahrendt S."/>
            <person name="Sahu N."/>
            <person name="Indic B."/>
            <person name="Wong-Bajracharya J."/>
            <person name="Merenyi Z."/>
            <person name="Ke H.-M."/>
            <person name="Monk M."/>
            <person name="Kocsube S."/>
            <person name="Drula E."/>
            <person name="Lipzen A."/>
            <person name="Balint B."/>
            <person name="Henrissat B."/>
            <person name="Andreopoulos B."/>
            <person name="Martin F.M."/>
            <person name="Harder C.B."/>
            <person name="Rigling D."/>
            <person name="Ford K.L."/>
            <person name="Foster G.D."/>
            <person name="Pangilinan J."/>
            <person name="Papanicolaou A."/>
            <person name="Barry K."/>
            <person name="LaButti K."/>
            <person name="Viragh M."/>
            <person name="Koriabine M."/>
            <person name="Yan M."/>
            <person name="Riley R."/>
            <person name="Champramary S."/>
            <person name="Plett K.L."/>
            <person name="Tsai I.J."/>
            <person name="Slot J."/>
            <person name="Sipos G."/>
            <person name="Plett J."/>
            <person name="Nagy L.G."/>
            <person name="Grigoriev I.V."/>
        </authorList>
    </citation>
    <scope>NUCLEOTIDE SEQUENCE</scope>
    <source>
        <strain evidence="2">CCBAS 213</strain>
    </source>
</reference>
<dbReference type="Proteomes" id="UP001175211">
    <property type="component" value="Unassembled WGS sequence"/>
</dbReference>
<proteinExistence type="predicted"/>
<dbReference type="AlphaFoldDB" id="A0AA39JKJ3"/>
<evidence type="ECO:0000313" key="2">
    <source>
        <dbReference type="EMBL" id="KAK0443922.1"/>
    </source>
</evidence>
<sequence length="322" mass="35774">MDTVVKHGHTFGPDDLYVRQLEGLLKESSDGSAVLPLPTPPTHAPVSLYLTQQETGTREPSSDQVFFEANVTLSTIAYRLTAPYWQARVNSHASGFPHLIVTYLRVQSWPQKKRWSVHYGTFSFFEADKDLGLVLLNTSVTSKSQKRRPPPTTPFDVVVVRYSVPVVSMYTLILWYRCLSEGIMRSKELPLALTLQAGLHQVGVPEYSDSRGQHPTPVLRSSGIPGSSPPGKISKVSSQLQVKPQSNVKNIQSFWNNSVKLKIRNAAVNSGVDPRRYSIKGGVRLEIGLRLDRISPALANNKTTLQQMFDTPPTEAAGIRKR</sequence>
<evidence type="ECO:0000313" key="3">
    <source>
        <dbReference type="Proteomes" id="UP001175211"/>
    </source>
</evidence>
<dbReference type="EMBL" id="JAUEPS010000056">
    <property type="protein sequence ID" value="KAK0443922.1"/>
    <property type="molecule type" value="Genomic_DNA"/>
</dbReference>
<feature type="compositionally biased region" description="Low complexity" evidence="1">
    <location>
        <begin position="221"/>
        <end position="234"/>
    </location>
</feature>
<dbReference type="GeneID" id="85364515"/>
<evidence type="ECO:0000256" key="1">
    <source>
        <dbReference type="SAM" id="MobiDB-lite"/>
    </source>
</evidence>
<comment type="caution">
    <text evidence="2">The sequence shown here is derived from an EMBL/GenBank/DDBJ whole genome shotgun (WGS) entry which is preliminary data.</text>
</comment>